<dbReference type="Proteomes" id="UP000001374">
    <property type="component" value="Chromosome"/>
</dbReference>
<accession>C1FMA3</accession>
<evidence type="ECO:0000313" key="1">
    <source>
        <dbReference type="EMBL" id="ACO85837.1"/>
    </source>
</evidence>
<name>C1FMA3_CLOBJ</name>
<dbReference type="KEGG" id="cby:CLM_1648"/>
<gene>
    <name evidence="1" type="ordered locus">CLM_1648</name>
</gene>
<dbReference type="RefSeq" id="WP_004442248.1">
    <property type="nucleotide sequence ID" value="NC_012563.1"/>
</dbReference>
<organism evidence="1 2">
    <name type="scientific">Clostridium botulinum (strain Kyoto / Type A2)</name>
    <dbReference type="NCBI Taxonomy" id="536232"/>
    <lineage>
        <taxon>Bacteria</taxon>
        <taxon>Bacillati</taxon>
        <taxon>Bacillota</taxon>
        <taxon>Clostridia</taxon>
        <taxon>Eubacteriales</taxon>
        <taxon>Clostridiaceae</taxon>
        <taxon>Clostridium</taxon>
    </lineage>
</organism>
<proteinExistence type="predicted"/>
<dbReference type="EMBL" id="CP001581">
    <property type="protein sequence ID" value="ACO85837.1"/>
    <property type="molecule type" value="Genomic_DNA"/>
</dbReference>
<dbReference type="AlphaFoldDB" id="C1FMA3"/>
<sequence length="49" mass="6095">MEENKKRFMDYANLRLKQKEYKKRLLYSDIADLRIKSIEKSRNRKNGQF</sequence>
<protein>
    <submittedName>
        <fullName evidence="1">Uncharacterized protein</fullName>
    </submittedName>
</protein>
<evidence type="ECO:0000313" key="2">
    <source>
        <dbReference type="Proteomes" id="UP000001374"/>
    </source>
</evidence>
<reference evidence="1 2" key="1">
    <citation type="submission" date="2008-10" db="EMBL/GenBank/DDBJ databases">
        <title>Genome sequence of Clostridium botulinum A2 Kyoto.</title>
        <authorList>
            <person name="Shrivastava S."/>
            <person name="Brinkac L.M."/>
            <person name="Brown J.L."/>
            <person name="Bruce D."/>
            <person name="Detter C.C."/>
            <person name="Johnson E.A."/>
            <person name="Munk C.A."/>
            <person name="Smith L.A."/>
            <person name="Smith T.J."/>
            <person name="Sutton G."/>
            <person name="Brettin T.S."/>
        </authorList>
    </citation>
    <scope>NUCLEOTIDE SEQUENCE [LARGE SCALE GENOMIC DNA]</scope>
    <source>
        <strain evidence="2">Kyoto / Type A2</strain>
    </source>
</reference>
<dbReference type="HOGENOM" id="CLU_215749_0_0_9"/>